<dbReference type="GO" id="GO:0006508">
    <property type="term" value="P:proteolysis"/>
    <property type="evidence" value="ECO:0007669"/>
    <property type="project" value="UniProtKB-KW"/>
</dbReference>
<keyword evidence="6" id="KW-0378">Hydrolase</keyword>
<dbReference type="OrthoDB" id="10004439at2759"/>
<dbReference type="GO" id="GO:0005576">
    <property type="term" value="C:extracellular region"/>
    <property type="evidence" value="ECO:0007669"/>
    <property type="project" value="UniProtKB-SubCell"/>
</dbReference>
<evidence type="ECO:0000256" key="5">
    <source>
        <dbReference type="ARBA" id="ARBA00023180"/>
    </source>
</evidence>
<dbReference type="InterPro" id="IPR043504">
    <property type="entry name" value="Peptidase_S1_PA_chymotrypsin"/>
</dbReference>
<dbReference type="CDD" id="cd00190">
    <property type="entry name" value="Tryp_SPc"/>
    <property type="match status" value="1"/>
</dbReference>
<dbReference type="PROSITE" id="PS00135">
    <property type="entry name" value="TRYPSIN_SER"/>
    <property type="match status" value="1"/>
</dbReference>
<dbReference type="STRING" id="400727.A0A2T7Q0G8"/>
<evidence type="ECO:0000313" key="9">
    <source>
        <dbReference type="EMBL" id="PVD39163.1"/>
    </source>
</evidence>
<evidence type="ECO:0000256" key="1">
    <source>
        <dbReference type="ARBA" id="ARBA00004613"/>
    </source>
</evidence>
<keyword evidence="3" id="KW-0732">Signal</keyword>
<dbReference type="PROSITE" id="PS50240">
    <property type="entry name" value="TRYPSIN_DOM"/>
    <property type="match status" value="1"/>
</dbReference>
<accession>A0A2T7Q0G8</accession>
<protein>
    <recommendedName>
        <fullName evidence="8">Peptidase S1 domain-containing protein</fullName>
    </recommendedName>
</protein>
<feature type="region of interest" description="Disordered" evidence="7">
    <location>
        <begin position="1"/>
        <end position="45"/>
    </location>
</feature>
<keyword evidence="10" id="KW-1185">Reference proteome</keyword>
<organism evidence="9 10">
    <name type="scientific">Pomacea canaliculata</name>
    <name type="common">Golden apple snail</name>
    <dbReference type="NCBI Taxonomy" id="400727"/>
    <lineage>
        <taxon>Eukaryota</taxon>
        <taxon>Metazoa</taxon>
        <taxon>Spiralia</taxon>
        <taxon>Lophotrochozoa</taxon>
        <taxon>Mollusca</taxon>
        <taxon>Gastropoda</taxon>
        <taxon>Caenogastropoda</taxon>
        <taxon>Architaenioglossa</taxon>
        <taxon>Ampullarioidea</taxon>
        <taxon>Ampullariidae</taxon>
        <taxon>Pomacea</taxon>
    </lineage>
</organism>
<dbReference type="FunFam" id="2.40.10.10:FF:000054">
    <property type="entry name" value="Complement C1r subcomponent"/>
    <property type="match status" value="1"/>
</dbReference>
<gene>
    <name evidence="9" type="ORF">C0Q70_01791</name>
</gene>
<dbReference type="Proteomes" id="UP000245119">
    <property type="component" value="Linkage Group LG1"/>
</dbReference>
<sequence>MNKGGIAYRAKPQKATKAPSRPDSPPMLMSSSLLTLTPGQSSTESNLHLHLQKASDTNGAQNSNKTDLETFLSDYYEPWSGWSPCNRKCLRTRVRRCRGAALWQGRAEREPPLPTGRWRVSSLSFDEELGLRRRHDFIERVLYDAFYTDWSTWGVCTRSCRQRRRRKCIVRDVCSNIVVQEMRRCSVSGSKCPRRNLLPAYEPLNTWLHAGGSSSSFQGVDSSFTHTSAMERSAPTPPPSSSFSSLAFTREIENETARKSDEASGASEIGSVQGVCGLRPAVTRGSYRVVGGQEAQRHSWPWQVAILTRWDEQYCAGTLIAPQWVLTAAHCVQKRGRQRRIVLRVGEHNLEHARLRRRQSARGGGAVGQPQALPAVFEYEITETQLCAGSQRGGTDSCAGDSGGPLLCPKTDSATDTTRWFLMGITSYGEGCGKKGKYGIYTRVQSYLDWIHETVNSNRQS</sequence>
<dbReference type="GO" id="GO:0004252">
    <property type="term" value="F:serine-type endopeptidase activity"/>
    <property type="evidence" value="ECO:0007669"/>
    <property type="project" value="InterPro"/>
</dbReference>
<dbReference type="EMBL" id="PZQS01000001">
    <property type="protein sequence ID" value="PVD39163.1"/>
    <property type="molecule type" value="Genomic_DNA"/>
</dbReference>
<evidence type="ECO:0000256" key="7">
    <source>
        <dbReference type="SAM" id="MobiDB-lite"/>
    </source>
</evidence>
<evidence type="ECO:0000259" key="8">
    <source>
        <dbReference type="PROSITE" id="PS50240"/>
    </source>
</evidence>
<dbReference type="PANTHER" id="PTHR24252">
    <property type="entry name" value="ACROSIN-RELATED"/>
    <property type="match status" value="1"/>
</dbReference>
<keyword evidence="6" id="KW-0720">Serine protease</keyword>
<keyword evidence="5" id="KW-0325">Glycoprotein</keyword>
<comment type="subcellular location">
    <subcellularLocation>
        <location evidence="1">Secreted</location>
    </subcellularLocation>
</comment>
<dbReference type="InterPro" id="IPR001254">
    <property type="entry name" value="Trypsin_dom"/>
</dbReference>
<dbReference type="Gene3D" id="2.40.10.10">
    <property type="entry name" value="Trypsin-like serine proteases"/>
    <property type="match status" value="2"/>
</dbReference>
<evidence type="ECO:0000256" key="2">
    <source>
        <dbReference type="ARBA" id="ARBA00022525"/>
    </source>
</evidence>
<dbReference type="InterPro" id="IPR018114">
    <property type="entry name" value="TRYPSIN_HIS"/>
</dbReference>
<evidence type="ECO:0000256" key="6">
    <source>
        <dbReference type="RuleBase" id="RU363034"/>
    </source>
</evidence>
<dbReference type="InterPro" id="IPR009003">
    <property type="entry name" value="Peptidase_S1_PA"/>
</dbReference>
<dbReference type="AlphaFoldDB" id="A0A2T7Q0G8"/>
<name>A0A2T7Q0G8_POMCA</name>
<dbReference type="InterPro" id="IPR033116">
    <property type="entry name" value="TRYPSIN_SER"/>
</dbReference>
<feature type="compositionally biased region" description="Low complexity" evidence="7">
    <location>
        <begin position="26"/>
        <end position="38"/>
    </location>
</feature>
<dbReference type="PROSITE" id="PS50092">
    <property type="entry name" value="TSP1"/>
    <property type="match status" value="1"/>
</dbReference>
<dbReference type="PROSITE" id="PS00134">
    <property type="entry name" value="TRYPSIN_HIS"/>
    <property type="match status" value="1"/>
</dbReference>
<proteinExistence type="predicted"/>
<evidence type="ECO:0000313" key="10">
    <source>
        <dbReference type="Proteomes" id="UP000245119"/>
    </source>
</evidence>
<dbReference type="PANTHER" id="PTHR24252:SF7">
    <property type="entry name" value="HYALIN"/>
    <property type="match status" value="1"/>
</dbReference>
<comment type="caution">
    <text evidence="9">The sequence shown here is derived from an EMBL/GenBank/DDBJ whole genome shotgun (WGS) entry which is preliminary data.</text>
</comment>
<keyword evidence="2" id="KW-0964">Secreted</keyword>
<dbReference type="Pfam" id="PF00089">
    <property type="entry name" value="Trypsin"/>
    <property type="match status" value="2"/>
</dbReference>
<reference evidence="9 10" key="1">
    <citation type="submission" date="2018-04" db="EMBL/GenBank/DDBJ databases">
        <title>The genome of golden apple snail Pomacea canaliculata provides insight into stress tolerance and invasive adaptation.</title>
        <authorList>
            <person name="Liu C."/>
            <person name="Liu B."/>
            <person name="Ren Y."/>
            <person name="Zhang Y."/>
            <person name="Wang H."/>
            <person name="Li S."/>
            <person name="Jiang F."/>
            <person name="Yin L."/>
            <person name="Zhang G."/>
            <person name="Qian W."/>
            <person name="Fan W."/>
        </authorList>
    </citation>
    <scope>NUCLEOTIDE SEQUENCE [LARGE SCALE GENOMIC DNA]</scope>
    <source>
        <strain evidence="9">SZHN2017</strain>
        <tissue evidence="9">Muscle</tissue>
    </source>
</reference>
<dbReference type="SMART" id="SM00020">
    <property type="entry name" value="Tryp_SPc"/>
    <property type="match status" value="1"/>
</dbReference>
<evidence type="ECO:0000256" key="4">
    <source>
        <dbReference type="ARBA" id="ARBA00023157"/>
    </source>
</evidence>
<dbReference type="InterPro" id="IPR000884">
    <property type="entry name" value="TSP1_rpt"/>
</dbReference>
<keyword evidence="6" id="KW-0645">Protease</keyword>
<feature type="domain" description="Peptidase S1" evidence="8">
    <location>
        <begin position="289"/>
        <end position="456"/>
    </location>
</feature>
<dbReference type="SUPFAM" id="SSF50494">
    <property type="entry name" value="Trypsin-like serine proteases"/>
    <property type="match status" value="1"/>
</dbReference>
<keyword evidence="4" id="KW-1015">Disulfide bond</keyword>
<evidence type="ECO:0000256" key="3">
    <source>
        <dbReference type="ARBA" id="ARBA00022729"/>
    </source>
</evidence>